<dbReference type="AlphaFoldDB" id="A0A9D3LRT7"/>
<dbReference type="GO" id="GO:0008017">
    <property type="term" value="F:microtubule binding"/>
    <property type="evidence" value="ECO:0007669"/>
    <property type="project" value="TreeGrafter"/>
</dbReference>
<keyword evidence="16" id="KW-1185">Reference proteome</keyword>
<evidence type="ECO:0000256" key="13">
    <source>
        <dbReference type="SAM" id="MobiDB-lite"/>
    </source>
</evidence>
<evidence type="ECO:0000259" key="14">
    <source>
        <dbReference type="PROSITE" id="PS50249"/>
    </source>
</evidence>
<accession>A0A9D3LRT7</accession>
<evidence type="ECO:0000256" key="9">
    <source>
        <dbReference type="ARBA" id="ARBA00023242"/>
    </source>
</evidence>
<evidence type="ECO:0000256" key="8">
    <source>
        <dbReference type="ARBA" id="ARBA00023204"/>
    </source>
</evidence>
<dbReference type="InterPro" id="IPR023238">
    <property type="entry name" value="FAM175"/>
</dbReference>
<evidence type="ECO:0000256" key="7">
    <source>
        <dbReference type="ARBA" id="ARBA00023054"/>
    </source>
</evidence>
<evidence type="ECO:0000256" key="6">
    <source>
        <dbReference type="ARBA" id="ARBA00022853"/>
    </source>
</evidence>
<keyword evidence="5" id="KW-0227">DNA damage</keyword>
<evidence type="ECO:0000313" key="16">
    <source>
        <dbReference type="Proteomes" id="UP001044222"/>
    </source>
</evidence>
<keyword evidence="4" id="KW-0597">Phosphoprotein</keyword>
<evidence type="ECO:0000256" key="5">
    <source>
        <dbReference type="ARBA" id="ARBA00022763"/>
    </source>
</evidence>
<gene>
    <name evidence="15" type="ORF">ANANG_G00269370</name>
</gene>
<evidence type="ECO:0000256" key="2">
    <source>
        <dbReference type="ARBA" id="ARBA00007890"/>
    </source>
</evidence>
<dbReference type="CDD" id="cd23523">
    <property type="entry name" value="Abraxas_1"/>
    <property type="match status" value="1"/>
</dbReference>
<keyword evidence="9" id="KW-0539">Nucleus</keyword>
<dbReference type="GO" id="GO:0070536">
    <property type="term" value="P:protein K63-linked deubiquitination"/>
    <property type="evidence" value="ECO:0007669"/>
    <property type="project" value="TreeGrafter"/>
</dbReference>
<dbReference type="PRINTS" id="PR02051">
    <property type="entry name" value="PROTEINF175"/>
</dbReference>
<dbReference type="PRINTS" id="PR02052">
    <property type="entry name" value="ABRAXAS"/>
</dbReference>
<evidence type="ECO:0000256" key="3">
    <source>
        <dbReference type="ARBA" id="ARBA00013672"/>
    </source>
</evidence>
<dbReference type="EMBL" id="JAFIRN010000015">
    <property type="protein sequence ID" value="KAG5835177.1"/>
    <property type="molecule type" value="Genomic_DNA"/>
</dbReference>
<evidence type="ECO:0000256" key="1">
    <source>
        <dbReference type="ARBA" id="ARBA00004123"/>
    </source>
</evidence>
<comment type="subcellular location">
    <subcellularLocation>
        <location evidence="1">Nucleus</location>
    </subcellularLocation>
</comment>
<keyword evidence="7 12" id="KW-0175">Coiled coil</keyword>
<evidence type="ECO:0000256" key="10">
    <source>
        <dbReference type="ARBA" id="ARBA00030629"/>
    </source>
</evidence>
<dbReference type="Proteomes" id="UP001044222">
    <property type="component" value="Chromosome 15"/>
</dbReference>
<evidence type="ECO:0000256" key="12">
    <source>
        <dbReference type="SAM" id="Coils"/>
    </source>
</evidence>
<dbReference type="InterPro" id="IPR023239">
    <property type="entry name" value="BRISC_Abraxas1"/>
</dbReference>
<evidence type="ECO:0000256" key="11">
    <source>
        <dbReference type="ARBA" id="ARBA00030777"/>
    </source>
</evidence>
<dbReference type="GO" id="GO:0006325">
    <property type="term" value="P:chromatin organization"/>
    <property type="evidence" value="ECO:0007669"/>
    <property type="project" value="UniProtKB-KW"/>
</dbReference>
<sequence>MAELNTSVCISGFVLGSLMFQHFNNDSDVEGFILGECKAEERSNITDSQIDNIQFEHLINIEKHISCHRLRSFYNNTGEVNQDDIQRILSSCKEERVIGWYRQRRNTEQRMTFREQLVHQNLKRALSNHELVFLLLTPTEATPSGSTHRLEYSVYRSHGSQYHNLPVLVSNLGMLEQQDYWHSSVPCSSLSYSQAVKKHRSKFFCLDGSLSEVNEVNNMNDTLQAELQAACAEVEKSERSVEKLLADISALRKAVTEKKWKHASEKDQHPASNPLQENVMLCEAMRTLFPESPLMRTQTLTFRGAPAAEFCCGADHGFDISASLPLILTHWDAHARKWTGRKARTWGKRRLTDTSQPTKRKRRGVADTDSEGPLTVSGSETEDELLASQHENREVSNSPVF</sequence>
<dbReference type="InterPro" id="IPR037518">
    <property type="entry name" value="MPN"/>
</dbReference>
<proteinExistence type="inferred from homology"/>
<dbReference type="PROSITE" id="PS50249">
    <property type="entry name" value="MPN"/>
    <property type="match status" value="1"/>
</dbReference>
<comment type="similarity">
    <text evidence="2">Belongs to the FAM175 family. Abraxas subfamily.</text>
</comment>
<reference evidence="15" key="1">
    <citation type="submission" date="2021-01" db="EMBL/GenBank/DDBJ databases">
        <title>A chromosome-scale assembly of European eel, Anguilla anguilla.</title>
        <authorList>
            <person name="Henkel C."/>
            <person name="Jong-Raadsen S.A."/>
            <person name="Dufour S."/>
            <person name="Weltzien F.-A."/>
            <person name="Palstra A.P."/>
            <person name="Pelster B."/>
            <person name="Spaink H.P."/>
            <person name="Van Den Thillart G.E."/>
            <person name="Jansen H."/>
            <person name="Zahm M."/>
            <person name="Klopp C."/>
            <person name="Cedric C."/>
            <person name="Louis A."/>
            <person name="Berthelot C."/>
            <person name="Parey E."/>
            <person name="Roest Crollius H."/>
            <person name="Montfort J."/>
            <person name="Robinson-Rechavi M."/>
            <person name="Bucao C."/>
            <person name="Bouchez O."/>
            <person name="Gislard M."/>
            <person name="Lluch J."/>
            <person name="Milhes M."/>
            <person name="Lampietro C."/>
            <person name="Lopez Roques C."/>
            <person name="Donnadieu C."/>
            <person name="Braasch I."/>
            <person name="Desvignes T."/>
            <person name="Postlethwait J."/>
            <person name="Bobe J."/>
            <person name="Guiguen Y."/>
            <person name="Dirks R."/>
        </authorList>
    </citation>
    <scope>NUCLEOTIDE SEQUENCE</scope>
    <source>
        <strain evidence="15">Tag_6206</strain>
        <tissue evidence="15">Liver</tissue>
    </source>
</reference>
<dbReference type="GO" id="GO:0031593">
    <property type="term" value="F:polyubiquitin modification-dependent protein binding"/>
    <property type="evidence" value="ECO:0007669"/>
    <property type="project" value="TreeGrafter"/>
</dbReference>
<feature type="coiled-coil region" evidence="12">
    <location>
        <begin position="213"/>
        <end position="254"/>
    </location>
</feature>
<organism evidence="15 16">
    <name type="scientific">Anguilla anguilla</name>
    <name type="common">European freshwater eel</name>
    <name type="synonym">Muraena anguilla</name>
    <dbReference type="NCBI Taxonomy" id="7936"/>
    <lineage>
        <taxon>Eukaryota</taxon>
        <taxon>Metazoa</taxon>
        <taxon>Chordata</taxon>
        <taxon>Craniata</taxon>
        <taxon>Vertebrata</taxon>
        <taxon>Euteleostomi</taxon>
        <taxon>Actinopterygii</taxon>
        <taxon>Neopterygii</taxon>
        <taxon>Teleostei</taxon>
        <taxon>Anguilliformes</taxon>
        <taxon>Anguillidae</taxon>
        <taxon>Anguilla</taxon>
    </lineage>
</organism>
<feature type="region of interest" description="Disordered" evidence="13">
    <location>
        <begin position="346"/>
        <end position="401"/>
    </location>
</feature>
<comment type="caution">
    <text evidence="15">The sequence shown here is derived from an EMBL/GenBank/DDBJ whole genome shotgun (WGS) entry which is preliminary data.</text>
</comment>
<dbReference type="GO" id="GO:0090307">
    <property type="term" value="P:mitotic spindle assembly"/>
    <property type="evidence" value="ECO:0007669"/>
    <property type="project" value="TreeGrafter"/>
</dbReference>
<protein>
    <recommendedName>
        <fullName evidence="3">BRCA1-A complex subunit Abraxas 1</fullName>
    </recommendedName>
    <alternativeName>
        <fullName evidence="11">Coiled-coil domain-containing protein 98</fullName>
    </alternativeName>
    <alternativeName>
        <fullName evidence="10">Protein FAM175A</fullName>
    </alternativeName>
</protein>
<dbReference type="PANTHER" id="PTHR31728">
    <property type="entry name" value="ABRAXAS FAMILY MEMBER"/>
    <property type="match status" value="1"/>
</dbReference>
<dbReference type="GO" id="GO:0008608">
    <property type="term" value="P:attachment of spindle microtubules to kinetochore"/>
    <property type="evidence" value="ECO:0007669"/>
    <property type="project" value="TreeGrafter"/>
</dbReference>
<dbReference type="GO" id="GO:0006281">
    <property type="term" value="P:DNA repair"/>
    <property type="evidence" value="ECO:0007669"/>
    <property type="project" value="UniProtKB-KW"/>
</dbReference>
<dbReference type="GO" id="GO:0005634">
    <property type="term" value="C:nucleus"/>
    <property type="evidence" value="ECO:0007669"/>
    <property type="project" value="UniProtKB-SubCell"/>
</dbReference>
<keyword evidence="8" id="KW-0234">DNA repair</keyword>
<feature type="domain" description="MPN" evidence="14">
    <location>
        <begin position="8"/>
        <end position="161"/>
    </location>
</feature>
<keyword evidence="6" id="KW-0156">Chromatin regulator</keyword>
<dbReference type="Pfam" id="PF21125">
    <property type="entry name" value="MPN_2A_DUB_like"/>
    <property type="match status" value="1"/>
</dbReference>
<evidence type="ECO:0000313" key="15">
    <source>
        <dbReference type="EMBL" id="KAG5835177.1"/>
    </source>
</evidence>
<evidence type="ECO:0000256" key="4">
    <source>
        <dbReference type="ARBA" id="ARBA00022553"/>
    </source>
</evidence>
<dbReference type="PANTHER" id="PTHR31728:SF2">
    <property type="entry name" value="BRCA1-A COMPLEX SUBUNIT ABRAXAS 1"/>
    <property type="match status" value="1"/>
</dbReference>
<name>A0A9D3LRT7_ANGAN</name>